<evidence type="ECO:0000313" key="2">
    <source>
        <dbReference type="EMBL" id="HIX68118.1"/>
    </source>
</evidence>
<proteinExistence type="predicted"/>
<reference evidence="2" key="1">
    <citation type="journal article" date="2021" name="PeerJ">
        <title>Extensive microbial diversity within the chicken gut microbiome revealed by metagenomics and culture.</title>
        <authorList>
            <person name="Gilroy R."/>
            <person name="Ravi A."/>
            <person name="Getino M."/>
            <person name="Pursley I."/>
            <person name="Horton D.L."/>
            <person name="Alikhan N.F."/>
            <person name="Baker D."/>
            <person name="Gharbi K."/>
            <person name="Hall N."/>
            <person name="Watson M."/>
            <person name="Adriaenssens E.M."/>
            <person name="Foster-Nyarko E."/>
            <person name="Jarju S."/>
            <person name="Secka A."/>
            <person name="Antonio M."/>
            <person name="Oren A."/>
            <person name="Chaudhuri R.R."/>
            <person name="La Ragione R."/>
            <person name="Hildebrand F."/>
            <person name="Pallen M.J."/>
        </authorList>
    </citation>
    <scope>NUCLEOTIDE SEQUENCE</scope>
    <source>
        <strain evidence="2">CHK191-13928</strain>
    </source>
</reference>
<organism evidence="2 3">
    <name type="scientific">Candidatus Anaerostipes excrementavium</name>
    <dbReference type="NCBI Taxonomy" id="2838463"/>
    <lineage>
        <taxon>Bacteria</taxon>
        <taxon>Bacillati</taxon>
        <taxon>Bacillota</taxon>
        <taxon>Clostridia</taxon>
        <taxon>Lachnospirales</taxon>
        <taxon>Lachnospiraceae</taxon>
        <taxon>Anaerostipes</taxon>
    </lineage>
</organism>
<name>A0A9D1WVX6_9FIRM</name>
<dbReference type="AlphaFoldDB" id="A0A9D1WVX6"/>
<comment type="caution">
    <text evidence="2">The sequence shown here is derived from an EMBL/GenBank/DDBJ whole genome shotgun (WGS) entry which is preliminary data.</text>
</comment>
<reference evidence="2" key="2">
    <citation type="submission" date="2021-04" db="EMBL/GenBank/DDBJ databases">
        <authorList>
            <person name="Gilroy R."/>
        </authorList>
    </citation>
    <scope>NUCLEOTIDE SEQUENCE</scope>
    <source>
        <strain evidence="2">CHK191-13928</strain>
    </source>
</reference>
<dbReference type="InterPro" id="IPR037883">
    <property type="entry name" value="Knr4/Smi1-like_sf"/>
</dbReference>
<accession>A0A9D1WVX6</accession>
<evidence type="ECO:0000259" key="1">
    <source>
        <dbReference type="SMART" id="SM00860"/>
    </source>
</evidence>
<dbReference type="SUPFAM" id="SSF160631">
    <property type="entry name" value="SMI1/KNR4-like"/>
    <property type="match status" value="1"/>
</dbReference>
<protein>
    <submittedName>
        <fullName evidence="2">SMI1/KNR4 family protein</fullName>
    </submittedName>
</protein>
<dbReference type="SMART" id="SM00860">
    <property type="entry name" value="SMI1_KNR4"/>
    <property type="match status" value="1"/>
</dbReference>
<feature type="domain" description="Knr4/Smi1-like" evidence="1">
    <location>
        <begin position="15"/>
        <end position="150"/>
    </location>
</feature>
<dbReference type="Proteomes" id="UP000886721">
    <property type="component" value="Unassembled WGS sequence"/>
</dbReference>
<evidence type="ECO:0000313" key="3">
    <source>
        <dbReference type="Proteomes" id="UP000886721"/>
    </source>
</evidence>
<sequence>MKLAQQCRFYTTEGGKTPDEIKKAEELLGVQFSKQYKDFCKNYGYLSFYGNEIFGIDPDNLEILEGNCVAYALNDRKVYELPRHYIPIYDYGYEQENECCWEVVVIGNDIEYIKVFMEYEADDLPMVYFYEVDLNDKRFALRGIEVFVNRKVKLIDDLYYDAIEACPIPTVDEFNAKIWGEGFNAAIISKEEFERIWITKTYDGSLIS</sequence>
<dbReference type="Pfam" id="PF21812">
    <property type="entry name" value="DUF6881"/>
    <property type="match status" value="1"/>
</dbReference>
<dbReference type="Pfam" id="PF14567">
    <property type="entry name" value="SUKH_5"/>
    <property type="match status" value="1"/>
</dbReference>
<dbReference type="EMBL" id="DXEM01000027">
    <property type="protein sequence ID" value="HIX68118.1"/>
    <property type="molecule type" value="Genomic_DNA"/>
</dbReference>
<dbReference type="Gene3D" id="3.40.1580.10">
    <property type="entry name" value="SMI1/KNR4-like"/>
    <property type="match status" value="1"/>
</dbReference>
<dbReference type="InterPro" id="IPR018958">
    <property type="entry name" value="Knr4/Smi1-like_dom"/>
</dbReference>
<dbReference type="InterPro" id="IPR049248">
    <property type="entry name" value="DUF6881"/>
</dbReference>
<gene>
    <name evidence="2" type="ORF">H9735_08400</name>
</gene>